<keyword evidence="8" id="KW-0511">Multifunctional enzyme</keyword>
<dbReference type="OrthoDB" id="910080at2759"/>
<keyword evidence="10" id="KW-0575">Peroxidase</keyword>
<evidence type="ECO:0000256" key="2">
    <source>
        <dbReference type="ARBA" id="ARBA00022679"/>
    </source>
</evidence>
<dbReference type="InterPro" id="IPR000477">
    <property type="entry name" value="RT_dom"/>
</dbReference>
<evidence type="ECO:0000256" key="3">
    <source>
        <dbReference type="ARBA" id="ARBA00022695"/>
    </source>
</evidence>
<dbReference type="SUPFAM" id="SSF56672">
    <property type="entry name" value="DNA/RNA polymerases"/>
    <property type="match status" value="1"/>
</dbReference>
<keyword evidence="5" id="KW-0255">Endonuclease</keyword>
<feature type="domain" description="Reverse transcriptase" evidence="9">
    <location>
        <begin position="120"/>
        <end position="299"/>
    </location>
</feature>
<dbReference type="InterPro" id="IPR041577">
    <property type="entry name" value="RT_RNaseH_2"/>
</dbReference>
<evidence type="ECO:0000259" key="9">
    <source>
        <dbReference type="PROSITE" id="PS50878"/>
    </source>
</evidence>
<evidence type="ECO:0000256" key="7">
    <source>
        <dbReference type="ARBA" id="ARBA00022918"/>
    </source>
</evidence>
<dbReference type="GO" id="GO:0006508">
    <property type="term" value="P:proteolysis"/>
    <property type="evidence" value="ECO:0007669"/>
    <property type="project" value="UniProtKB-KW"/>
</dbReference>
<dbReference type="CDD" id="cd01647">
    <property type="entry name" value="RT_LTR"/>
    <property type="match status" value="1"/>
</dbReference>
<keyword evidence="1" id="KW-0645">Protease</keyword>
<evidence type="ECO:0000256" key="1">
    <source>
        <dbReference type="ARBA" id="ARBA00022670"/>
    </source>
</evidence>
<evidence type="ECO:0000256" key="5">
    <source>
        <dbReference type="ARBA" id="ARBA00022759"/>
    </source>
</evidence>
<dbReference type="Pfam" id="PF17919">
    <property type="entry name" value="RT_RNaseH_2"/>
    <property type="match status" value="1"/>
</dbReference>
<keyword evidence="6" id="KW-0378">Hydrolase</keyword>
<proteinExistence type="predicted"/>
<dbReference type="FunFam" id="3.10.10.10:FF:000007">
    <property type="entry name" value="Retrovirus-related Pol polyprotein from transposon 17.6-like Protein"/>
    <property type="match status" value="1"/>
</dbReference>
<keyword evidence="3" id="KW-0548">Nucleotidyltransferase</keyword>
<dbReference type="GO" id="GO:0003964">
    <property type="term" value="F:RNA-directed DNA polymerase activity"/>
    <property type="evidence" value="ECO:0007669"/>
    <property type="project" value="UniProtKB-KW"/>
</dbReference>
<gene>
    <name evidence="10" type="ORF">F511_06316</name>
</gene>
<dbReference type="FunFam" id="3.30.70.270:FF:000020">
    <property type="entry name" value="Transposon Tf2-6 polyprotein-like Protein"/>
    <property type="match status" value="1"/>
</dbReference>
<evidence type="ECO:0000256" key="8">
    <source>
        <dbReference type="ARBA" id="ARBA00023268"/>
    </source>
</evidence>
<dbReference type="Pfam" id="PF00078">
    <property type="entry name" value="RVT_1"/>
    <property type="match status" value="1"/>
</dbReference>
<dbReference type="Proteomes" id="UP000250235">
    <property type="component" value="Unassembled WGS sequence"/>
</dbReference>
<dbReference type="Gene3D" id="3.30.70.270">
    <property type="match status" value="2"/>
</dbReference>
<dbReference type="GO" id="GO:0008233">
    <property type="term" value="F:peptidase activity"/>
    <property type="evidence" value="ECO:0007669"/>
    <property type="project" value="UniProtKB-KW"/>
</dbReference>
<dbReference type="AlphaFoldDB" id="A0A2Z7B3B2"/>
<sequence>MSMSFTLGKEVVTLTGDPSLNRSVISRRALLRMAEIEFSGVLWNITVEDSKNGMQNTAPELRELIDRYGKLFEEPQGLPPKRRREHAIILKEGSEPVQVRPYRYAHHQKDEIEKLVSQMLQAGVIQHSGSPFSSPVILVKKKDGSWRFCVDYRALNDITIADKFPLPVIDELLDELNGAVWFSKLDMKSGYHQIRVKAEDVPKTAFRTHEGHYEFLVMPFGLKNAPATFQATMNEVLKPFLRKFVLVFLDDILIFSKEWEEHLAHLQQVLEVLMEHTLLLNQKKCEFGLQQVEYLGHIVTGEGVAVDPRKVTAVQNWPKPGTLKGLRGFLGLTGYYRKFVKNYGKIARPLTDLLKKECFGWNEEAQAAFDKLKGVLSAAPVLRMPNFQQEFTIECDASGRGVGAVLA</sequence>
<reference evidence="10 11" key="1">
    <citation type="journal article" date="2015" name="Proc. Natl. Acad. Sci. U.S.A.">
        <title>The resurrection genome of Boea hygrometrica: A blueprint for survival of dehydration.</title>
        <authorList>
            <person name="Xiao L."/>
            <person name="Yang G."/>
            <person name="Zhang L."/>
            <person name="Yang X."/>
            <person name="Zhao S."/>
            <person name="Ji Z."/>
            <person name="Zhou Q."/>
            <person name="Hu M."/>
            <person name="Wang Y."/>
            <person name="Chen M."/>
            <person name="Xu Y."/>
            <person name="Jin H."/>
            <person name="Xiao X."/>
            <person name="Hu G."/>
            <person name="Bao F."/>
            <person name="Hu Y."/>
            <person name="Wan P."/>
            <person name="Li L."/>
            <person name="Deng X."/>
            <person name="Kuang T."/>
            <person name="Xiang C."/>
            <person name="Zhu J.K."/>
            <person name="Oliver M.J."/>
            <person name="He Y."/>
        </authorList>
    </citation>
    <scope>NUCLEOTIDE SEQUENCE [LARGE SCALE GENOMIC DNA]</scope>
    <source>
        <strain evidence="11">cv. XS01</strain>
    </source>
</reference>
<dbReference type="InterPro" id="IPR043502">
    <property type="entry name" value="DNA/RNA_pol_sf"/>
</dbReference>
<protein>
    <submittedName>
        <fullName evidence="10">Peroxidase 64</fullName>
    </submittedName>
</protein>
<dbReference type="PANTHER" id="PTHR37984">
    <property type="entry name" value="PROTEIN CBG26694"/>
    <property type="match status" value="1"/>
</dbReference>
<dbReference type="GO" id="GO:0004601">
    <property type="term" value="F:peroxidase activity"/>
    <property type="evidence" value="ECO:0007669"/>
    <property type="project" value="UniProtKB-KW"/>
</dbReference>
<keyword evidence="7" id="KW-0695">RNA-directed DNA polymerase</keyword>
<accession>A0A2Z7B3B2</accession>
<keyword evidence="11" id="KW-1185">Reference proteome</keyword>
<dbReference type="GO" id="GO:0004519">
    <property type="term" value="F:endonuclease activity"/>
    <property type="evidence" value="ECO:0007669"/>
    <property type="project" value="UniProtKB-KW"/>
</dbReference>
<dbReference type="PANTHER" id="PTHR37984:SF5">
    <property type="entry name" value="PROTEIN NYNRIN-LIKE"/>
    <property type="match status" value="1"/>
</dbReference>
<dbReference type="PROSITE" id="PS50878">
    <property type="entry name" value="RT_POL"/>
    <property type="match status" value="1"/>
</dbReference>
<dbReference type="EMBL" id="KV011785">
    <property type="protein sequence ID" value="KZV26149.1"/>
    <property type="molecule type" value="Genomic_DNA"/>
</dbReference>
<keyword evidence="10" id="KW-0560">Oxidoreductase</keyword>
<evidence type="ECO:0000313" key="10">
    <source>
        <dbReference type="EMBL" id="KZV26149.1"/>
    </source>
</evidence>
<evidence type="ECO:0000256" key="4">
    <source>
        <dbReference type="ARBA" id="ARBA00022722"/>
    </source>
</evidence>
<keyword evidence="2" id="KW-0808">Transferase</keyword>
<organism evidence="10 11">
    <name type="scientific">Dorcoceras hygrometricum</name>
    <dbReference type="NCBI Taxonomy" id="472368"/>
    <lineage>
        <taxon>Eukaryota</taxon>
        <taxon>Viridiplantae</taxon>
        <taxon>Streptophyta</taxon>
        <taxon>Embryophyta</taxon>
        <taxon>Tracheophyta</taxon>
        <taxon>Spermatophyta</taxon>
        <taxon>Magnoliopsida</taxon>
        <taxon>eudicotyledons</taxon>
        <taxon>Gunneridae</taxon>
        <taxon>Pentapetalae</taxon>
        <taxon>asterids</taxon>
        <taxon>lamiids</taxon>
        <taxon>Lamiales</taxon>
        <taxon>Gesneriaceae</taxon>
        <taxon>Didymocarpoideae</taxon>
        <taxon>Trichosporeae</taxon>
        <taxon>Loxocarpinae</taxon>
        <taxon>Dorcoceras</taxon>
    </lineage>
</organism>
<evidence type="ECO:0000256" key="6">
    <source>
        <dbReference type="ARBA" id="ARBA00022801"/>
    </source>
</evidence>
<name>A0A2Z7B3B2_9LAMI</name>
<dbReference type="InterPro" id="IPR050951">
    <property type="entry name" value="Retrovirus_Pol_polyprotein"/>
</dbReference>
<keyword evidence="4" id="KW-0540">Nuclease</keyword>
<dbReference type="InterPro" id="IPR043128">
    <property type="entry name" value="Rev_trsase/Diguanyl_cyclase"/>
</dbReference>
<evidence type="ECO:0000313" key="11">
    <source>
        <dbReference type="Proteomes" id="UP000250235"/>
    </source>
</evidence>
<dbReference type="Gene3D" id="3.10.10.10">
    <property type="entry name" value="HIV Type 1 Reverse Transcriptase, subunit A, domain 1"/>
    <property type="match status" value="1"/>
</dbReference>